<feature type="domain" description="Glycoside hydrolase family 2 catalytic" evidence="6">
    <location>
        <begin position="396"/>
        <end position="534"/>
    </location>
</feature>
<evidence type="ECO:0008006" key="11">
    <source>
        <dbReference type="Google" id="ProtNLM"/>
    </source>
</evidence>
<gene>
    <name evidence="9" type="ORF">CVIRNUC_000717</name>
</gene>
<feature type="region of interest" description="Disordered" evidence="4">
    <location>
        <begin position="292"/>
        <end position="312"/>
    </location>
</feature>
<dbReference type="InterPro" id="IPR054593">
    <property type="entry name" value="Beta-mannosidase-like_N2"/>
</dbReference>
<dbReference type="Pfam" id="PF02836">
    <property type="entry name" value="Glyco_hydro_2_C"/>
    <property type="match status" value="1"/>
</dbReference>
<evidence type="ECO:0000256" key="3">
    <source>
        <dbReference type="ARBA" id="ARBA00023295"/>
    </source>
</evidence>
<dbReference type="InterPro" id="IPR008979">
    <property type="entry name" value="Galactose-bd-like_sf"/>
</dbReference>
<accession>A0AAV1HTE3</accession>
<feature type="domain" description="Glycoside hydrolase family 2 immunoglobulin-like beta-sandwich" evidence="5">
    <location>
        <begin position="339"/>
        <end position="381"/>
    </location>
</feature>
<dbReference type="Gene3D" id="2.60.40.10">
    <property type="entry name" value="Immunoglobulins"/>
    <property type="match status" value="3"/>
</dbReference>
<evidence type="ECO:0000256" key="4">
    <source>
        <dbReference type="SAM" id="MobiDB-lite"/>
    </source>
</evidence>
<dbReference type="InterPro" id="IPR043534">
    <property type="entry name" value="EBDG/EBM"/>
</dbReference>
<feature type="domain" description="Beta-mannosidase-like galactose-binding" evidence="8">
    <location>
        <begin position="14"/>
        <end position="178"/>
    </location>
</feature>
<proteinExistence type="inferred from homology"/>
<organism evidence="9 10">
    <name type="scientific">Coccomyxa viridis</name>
    <dbReference type="NCBI Taxonomy" id="1274662"/>
    <lineage>
        <taxon>Eukaryota</taxon>
        <taxon>Viridiplantae</taxon>
        <taxon>Chlorophyta</taxon>
        <taxon>core chlorophytes</taxon>
        <taxon>Trebouxiophyceae</taxon>
        <taxon>Trebouxiophyceae incertae sedis</taxon>
        <taxon>Coccomyxaceae</taxon>
        <taxon>Coccomyxa</taxon>
    </lineage>
</organism>
<dbReference type="Proteomes" id="UP001314263">
    <property type="component" value="Unassembled WGS sequence"/>
</dbReference>
<dbReference type="InterPro" id="IPR006102">
    <property type="entry name" value="Ig-like_GH2"/>
</dbReference>
<dbReference type="PANTHER" id="PTHR43536:SF1">
    <property type="entry name" value="MANNOSYLGLYCOPROTEIN ENDO-BETA-MANNOSIDASE"/>
    <property type="match status" value="1"/>
</dbReference>
<keyword evidence="3" id="KW-0326">Glycosidase</keyword>
<sequence>MSPAADHCPSEGPLPAQVPGTVLSNLIENGIFPDPNIGTQHGRAPDIYHAGRGFYTYRFCTSVRAAWGWHAGAGGRALLTLHGINYSARVHVNGEVVAREEDTKGMFMRHRIDITQQIAGAQDGLSSLELLILPPDHVGCVDKGGQGGDHIIAKDCTAQFVEGWDWMVPVPDRGTGIWDHVSITWTGPVLLQDLYVYSERVTGHTALSEAARVRSEVTLVNNSGRCWQGTLLFALQLDDLETSSSAPLKQAHPDEQNYNSADPDLYRTRGRQQQSLDSMAECGQVRQGLQRCGCGTGKQRRKSPSSTSQQPIHGECALHWTEAVEVPPGRTIIKIQGHVLRNPQLWWPINLGKQALYRISVELCLDGYGPSDEISERFGVREVRSVIDQDLSGHVFCLNGEKVFIRGGNYIASDMLLSTSEQRYRNEVRLHAEMGLNMIRLWGGAGVTRKPFYDACDEAGILVWQEFCITGDCNGRGATPDSPVSTQSWPLDHALFIRSAADTVRRLRNHACIALWCGGNEQTPAPDIDAALQAMLPRRPEHYSHGPRPLCQGTQDTNRLSSAGSRPGCLDDTRAYVSGSLWSGFGEGHGAFSDGPYGCQQPAAFFDPSFYRWAFNPEVGSVGVPMYETMQEIFPGTAEAAPPQFRVTSAGNIEEVPNAAWQLHTYLPYSTGAAAGPAGNEILTYGCPQGLRDFCDQAQIANYVQYRALMEGWASMMWRKYTGVLVWKTQNPWAGLRGQLYDWRLTPTGAYFGVKLACESVHVQLNPHSREVEVVNVGASTVRGAAATVQSYTVSQQGTRAGSAGCWKVADIAANCVMEAGQRCGQASGEGVTLLFLWLRDRAARLLSRNVYWIPNAETGTCEELQPWSRSHAAVLAVDMVSCVYSAGTVKAVIAVGNKSHAHPAFWVELALRLEEGGTHDDCEKSASRPVQPVFWSGNYVTLAPCEEVAITVEARVPAECLLKGVVSCKGWNTHAAIVRLSNMFMRGD</sequence>
<keyword evidence="10" id="KW-1185">Reference proteome</keyword>
<dbReference type="InterPro" id="IPR017853">
    <property type="entry name" value="GH"/>
</dbReference>
<dbReference type="InterPro" id="IPR006103">
    <property type="entry name" value="Glyco_hydro_2_cat"/>
</dbReference>
<dbReference type="SUPFAM" id="SSF49785">
    <property type="entry name" value="Galactose-binding domain-like"/>
    <property type="match status" value="1"/>
</dbReference>
<dbReference type="Gene3D" id="2.60.120.260">
    <property type="entry name" value="Galactose-binding domain-like"/>
    <property type="match status" value="1"/>
</dbReference>
<dbReference type="Pfam" id="PF00703">
    <property type="entry name" value="Glyco_hydro_2"/>
    <property type="match status" value="1"/>
</dbReference>
<dbReference type="Pfam" id="PF22666">
    <property type="entry name" value="Glyco_hydro_2_N2"/>
    <property type="match status" value="1"/>
</dbReference>
<dbReference type="InterPro" id="IPR041351">
    <property type="entry name" value="Ig_GlcNase"/>
</dbReference>
<dbReference type="Gene3D" id="3.20.20.80">
    <property type="entry name" value="Glycosidases"/>
    <property type="match status" value="1"/>
</dbReference>
<comment type="similarity">
    <text evidence="1">Belongs to the glycosyl hydrolase 2 family.</text>
</comment>
<dbReference type="SUPFAM" id="SSF49303">
    <property type="entry name" value="beta-Galactosidase/glucuronidase domain"/>
    <property type="match status" value="3"/>
</dbReference>
<feature type="domain" description="Exo-beta-D-glucosaminidase Ig-fold" evidence="7">
    <location>
        <begin position="888"/>
        <end position="974"/>
    </location>
</feature>
<evidence type="ECO:0000256" key="1">
    <source>
        <dbReference type="ARBA" id="ARBA00007401"/>
    </source>
</evidence>
<evidence type="ECO:0000259" key="7">
    <source>
        <dbReference type="Pfam" id="PF18368"/>
    </source>
</evidence>
<name>A0AAV1HTE3_9CHLO</name>
<evidence type="ECO:0000256" key="2">
    <source>
        <dbReference type="ARBA" id="ARBA00022801"/>
    </source>
</evidence>
<dbReference type="EMBL" id="CAUYUE010000001">
    <property type="protein sequence ID" value="CAK0736260.1"/>
    <property type="molecule type" value="Genomic_DNA"/>
</dbReference>
<dbReference type="SUPFAM" id="SSF51445">
    <property type="entry name" value="(Trans)glycosidases"/>
    <property type="match status" value="1"/>
</dbReference>
<comment type="caution">
    <text evidence="9">The sequence shown here is derived from an EMBL/GenBank/DDBJ whole genome shotgun (WGS) entry which is preliminary data.</text>
</comment>
<dbReference type="GO" id="GO:0004553">
    <property type="term" value="F:hydrolase activity, hydrolyzing O-glycosyl compounds"/>
    <property type="evidence" value="ECO:0007669"/>
    <property type="project" value="InterPro"/>
</dbReference>
<reference evidence="9 10" key="1">
    <citation type="submission" date="2023-10" db="EMBL/GenBank/DDBJ databases">
        <authorList>
            <person name="Maclean D."/>
            <person name="Macfadyen A."/>
        </authorList>
    </citation>
    <scope>NUCLEOTIDE SEQUENCE [LARGE SCALE GENOMIC DNA]</scope>
</reference>
<dbReference type="Pfam" id="PF18368">
    <property type="entry name" value="Ig_GlcNase"/>
    <property type="match status" value="1"/>
</dbReference>
<dbReference type="InterPro" id="IPR013783">
    <property type="entry name" value="Ig-like_fold"/>
</dbReference>
<feature type="region of interest" description="Disordered" evidence="4">
    <location>
        <begin position="246"/>
        <end position="265"/>
    </location>
</feature>
<evidence type="ECO:0000259" key="5">
    <source>
        <dbReference type="Pfam" id="PF00703"/>
    </source>
</evidence>
<evidence type="ECO:0000313" key="9">
    <source>
        <dbReference type="EMBL" id="CAK0736260.1"/>
    </source>
</evidence>
<dbReference type="InterPro" id="IPR036156">
    <property type="entry name" value="Beta-gal/glucu_dom_sf"/>
</dbReference>
<evidence type="ECO:0000313" key="10">
    <source>
        <dbReference type="Proteomes" id="UP001314263"/>
    </source>
</evidence>
<dbReference type="AlphaFoldDB" id="A0AAV1HTE3"/>
<dbReference type="PANTHER" id="PTHR43536">
    <property type="entry name" value="MANNOSYLGLYCOPROTEIN ENDO-BETA-MANNOSIDASE"/>
    <property type="match status" value="1"/>
</dbReference>
<protein>
    <recommendedName>
        <fullName evidence="11">Beta-mannosidase</fullName>
    </recommendedName>
</protein>
<evidence type="ECO:0000259" key="8">
    <source>
        <dbReference type="Pfam" id="PF22666"/>
    </source>
</evidence>
<dbReference type="GO" id="GO:0005975">
    <property type="term" value="P:carbohydrate metabolic process"/>
    <property type="evidence" value="ECO:0007669"/>
    <property type="project" value="InterPro"/>
</dbReference>
<evidence type="ECO:0000259" key="6">
    <source>
        <dbReference type="Pfam" id="PF02836"/>
    </source>
</evidence>
<keyword evidence="2" id="KW-0378">Hydrolase</keyword>